<dbReference type="InterPro" id="IPR037208">
    <property type="entry name" value="Spo0E-like_sf"/>
</dbReference>
<keyword evidence="2" id="KW-1185">Reference proteome</keyword>
<dbReference type="RefSeq" id="WP_148321786.1">
    <property type="nucleotide sequence ID" value="NZ_JACJLL010000072.1"/>
</dbReference>
<gene>
    <name evidence="1" type="ORF">H6A19_11415</name>
</gene>
<dbReference type="SUPFAM" id="SSF140500">
    <property type="entry name" value="BAS1536-like"/>
    <property type="match status" value="1"/>
</dbReference>
<sequence length="69" mass="8364">MNKKSLKKKIILQKITLNLLLKFLSPQNRFVIYISQSLDKHIWQYQHLIYKKYKRKHSNKYSISKSKAA</sequence>
<dbReference type="EMBL" id="JACJLL010000072">
    <property type="protein sequence ID" value="MBM6819935.1"/>
    <property type="molecule type" value="Genomic_DNA"/>
</dbReference>
<name>A0ABS2FHB7_9CLOT</name>
<dbReference type="Gene3D" id="4.10.280.10">
    <property type="entry name" value="Helix-loop-helix DNA-binding domain"/>
    <property type="match status" value="1"/>
</dbReference>
<protein>
    <submittedName>
        <fullName evidence="1">Uncharacterized protein</fullName>
    </submittedName>
</protein>
<accession>A0ABS2FHB7</accession>
<proteinExistence type="predicted"/>
<evidence type="ECO:0000313" key="1">
    <source>
        <dbReference type="EMBL" id="MBM6819935.1"/>
    </source>
</evidence>
<comment type="caution">
    <text evidence="1">The sequence shown here is derived from an EMBL/GenBank/DDBJ whole genome shotgun (WGS) entry which is preliminary data.</text>
</comment>
<dbReference type="Proteomes" id="UP000767334">
    <property type="component" value="Unassembled WGS sequence"/>
</dbReference>
<organism evidence="1 2">
    <name type="scientific">Clostridium saudiense</name>
    <dbReference type="NCBI Taxonomy" id="1414720"/>
    <lineage>
        <taxon>Bacteria</taxon>
        <taxon>Bacillati</taxon>
        <taxon>Bacillota</taxon>
        <taxon>Clostridia</taxon>
        <taxon>Eubacteriales</taxon>
        <taxon>Clostridiaceae</taxon>
        <taxon>Clostridium</taxon>
    </lineage>
</organism>
<reference evidence="1 2" key="1">
    <citation type="journal article" date="2021" name="Sci. Rep.">
        <title>The distribution of antibiotic resistance genes in chicken gut microbiota commensals.</title>
        <authorList>
            <person name="Juricova H."/>
            <person name="Matiasovicova J."/>
            <person name="Kubasova T."/>
            <person name="Cejkova D."/>
            <person name="Rychlik I."/>
        </authorList>
    </citation>
    <scope>NUCLEOTIDE SEQUENCE [LARGE SCALE GENOMIC DNA]</scope>
    <source>
        <strain evidence="1 2">An435</strain>
    </source>
</reference>
<evidence type="ECO:0000313" key="2">
    <source>
        <dbReference type="Proteomes" id="UP000767334"/>
    </source>
</evidence>
<dbReference type="InterPro" id="IPR036638">
    <property type="entry name" value="HLH_DNA-bd_sf"/>
</dbReference>